<proteinExistence type="predicted"/>
<reference evidence="2 3" key="1">
    <citation type="submission" date="2019-04" db="EMBL/GenBank/DDBJ databases">
        <title>High contiguity whole genome sequence and gene annotation resource for two Venturia nashicola isolates.</title>
        <authorList>
            <person name="Prokchorchik M."/>
            <person name="Won K."/>
            <person name="Lee Y."/>
            <person name="Choi E.D."/>
            <person name="Segonzac C."/>
            <person name="Sohn K.H."/>
        </authorList>
    </citation>
    <scope>NUCLEOTIDE SEQUENCE [LARGE SCALE GENOMIC DNA]</scope>
    <source>
        <strain evidence="2 3">PRI2</strain>
    </source>
</reference>
<dbReference type="OrthoDB" id="10397288at2759"/>
<sequence>MCIFKHIQYEDCDCSKRIRISTCSAAFQENTKYGRVPSCTDAGDWDLATFTLPSSCPLCQIDRFHEQVYDQLDEKRRHAALAKNNATEQLFEYLGDDKPAFTSENDKCIGEDGKTVARIFINDIEVQSGRVDEETAKRVVAQAEGLLDQWNYAKNQWTVAREAANPHWYPPTKLDHVCGIKKAYTHWFRKCVNADEIDAETDQVFTQWNEDHSRLEGYRKARLDMGDKEGSIRGHLPFMEQPQRTTKAFPSRPSPLRRELKAEDIGDSEDEGEMVDLVDSDDDDEGVWRDIDEMIAKFGHLV</sequence>
<dbReference type="AlphaFoldDB" id="A0A4Z1NGN6"/>
<dbReference type="EMBL" id="SNSC02000031">
    <property type="protein sequence ID" value="TID12905.1"/>
    <property type="molecule type" value="Genomic_DNA"/>
</dbReference>
<accession>A0A4Z1NGN6</accession>
<name>A0A4Z1NGN6_9PEZI</name>
<comment type="caution">
    <text evidence="2">The sequence shown here is derived from an EMBL/GenBank/DDBJ whole genome shotgun (WGS) entry which is preliminary data.</text>
</comment>
<protein>
    <submittedName>
        <fullName evidence="2">Uncharacterized protein</fullName>
    </submittedName>
</protein>
<evidence type="ECO:0000256" key="1">
    <source>
        <dbReference type="SAM" id="MobiDB-lite"/>
    </source>
</evidence>
<gene>
    <name evidence="2" type="ORF">E6O75_ATG10089</name>
</gene>
<dbReference type="Proteomes" id="UP000298493">
    <property type="component" value="Unassembled WGS sequence"/>
</dbReference>
<keyword evidence="3" id="KW-1185">Reference proteome</keyword>
<organism evidence="2 3">
    <name type="scientific">Venturia nashicola</name>
    <dbReference type="NCBI Taxonomy" id="86259"/>
    <lineage>
        <taxon>Eukaryota</taxon>
        <taxon>Fungi</taxon>
        <taxon>Dikarya</taxon>
        <taxon>Ascomycota</taxon>
        <taxon>Pezizomycotina</taxon>
        <taxon>Dothideomycetes</taxon>
        <taxon>Pleosporomycetidae</taxon>
        <taxon>Venturiales</taxon>
        <taxon>Venturiaceae</taxon>
        <taxon>Venturia</taxon>
    </lineage>
</organism>
<evidence type="ECO:0000313" key="2">
    <source>
        <dbReference type="EMBL" id="TID12905.1"/>
    </source>
</evidence>
<evidence type="ECO:0000313" key="3">
    <source>
        <dbReference type="Proteomes" id="UP000298493"/>
    </source>
</evidence>
<feature type="region of interest" description="Disordered" evidence="1">
    <location>
        <begin position="245"/>
        <end position="271"/>
    </location>
</feature>